<evidence type="ECO:0000256" key="4">
    <source>
        <dbReference type="HAMAP-Rule" id="MF_00198"/>
    </source>
</evidence>
<dbReference type="HAMAP" id="MF_00198">
    <property type="entry name" value="Spermidine_synth"/>
    <property type="match status" value="1"/>
</dbReference>
<keyword evidence="4" id="KW-0812">Transmembrane</keyword>
<dbReference type="UniPathway" id="UPA00248">
    <property type="reaction ID" value="UER00314"/>
</dbReference>
<feature type="binding site" evidence="4">
    <location>
        <position position="58"/>
    </location>
    <ligand>
        <name>S-methyl-5'-thioadenosine</name>
        <dbReference type="ChEBI" id="CHEBI:17509"/>
    </ligand>
</feature>
<feature type="active site" description="Proton acceptor" evidence="4 5">
    <location>
        <position position="185"/>
    </location>
</feature>
<dbReference type="GO" id="GO:0008295">
    <property type="term" value="P:spermidine biosynthetic process"/>
    <property type="evidence" value="ECO:0007669"/>
    <property type="project" value="UniProtKB-UniRule"/>
</dbReference>
<dbReference type="Proteomes" id="UP000580891">
    <property type="component" value="Unassembled WGS sequence"/>
</dbReference>
<dbReference type="PROSITE" id="PS51006">
    <property type="entry name" value="PABS_2"/>
    <property type="match status" value="1"/>
</dbReference>
<dbReference type="InterPro" id="IPR029063">
    <property type="entry name" value="SAM-dependent_MTases_sf"/>
</dbReference>
<keyword evidence="3 4" id="KW-0620">Polyamine biosynthesis</keyword>
<evidence type="ECO:0000259" key="6">
    <source>
        <dbReference type="PROSITE" id="PS51006"/>
    </source>
</evidence>
<evidence type="ECO:0000313" key="8">
    <source>
        <dbReference type="Proteomes" id="UP000580891"/>
    </source>
</evidence>
<sequence length="324" mass="37377">MNQLIWMAVGAGIVLFVEVLYWLYWRYLGTGSIRDYINEDQEPKGKYRIIRKFKTPTQRIALVDYNGEMWIYSNGDVMFSTTVGENVYADMIVHIPMAAARKRKNVLIIGGGGGITTREALRYLDVEKITTVDIDDVMIDFGKNLDALVKFNKGSLNHPKVQTVIEDGRRFVENHSAKWDVIIIDIPEPTDQCPQLSRLFSREFYSLLKERLEPEGAITIACSTVSWMPRYFWSIQATLKKAGFHVLPYHNFVLEDGEDWGFCLATKFPVKPDDLHMLVPTRYLTRERLKDMFHMPFYLANGQNKGEIQTDNNTVLLDIVNESF</sequence>
<feature type="domain" description="PABS" evidence="6">
    <location>
        <begin position="13"/>
        <end position="267"/>
    </location>
</feature>
<organism evidence="7 8">
    <name type="scientific">[Anoxybacillus] calidus</name>
    <dbReference type="NCBI Taxonomy" id="575178"/>
    <lineage>
        <taxon>Bacteria</taxon>
        <taxon>Bacillati</taxon>
        <taxon>Bacillota</taxon>
        <taxon>Bacilli</taxon>
        <taxon>Bacillales</taxon>
        <taxon>Anoxybacillaceae</taxon>
        <taxon>Paranoxybacillus</taxon>
    </lineage>
</organism>
<keyword evidence="8" id="KW-1185">Reference proteome</keyword>
<comment type="similarity">
    <text evidence="1 4">Belongs to the spermidine/spermine synthase family.</text>
</comment>
<keyword evidence="4" id="KW-0963">Cytoplasm</keyword>
<feature type="binding site" evidence="4">
    <location>
        <position position="194"/>
    </location>
    <ligand>
        <name>S-methyl-5'-thioadenosine</name>
        <dbReference type="ChEBI" id="CHEBI:17509"/>
    </ligand>
</feature>
<comment type="subunit">
    <text evidence="4">Homodimer or homotetramer.</text>
</comment>
<dbReference type="RefSeq" id="WP_246326766.1">
    <property type="nucleotide sequence ID" value="NZ_JACDUU010000001.1"/>
</dbReference>
<protein>
    <recommendedName>
        <fullName evidence="4">Polyamine aminopropyltransferase</fullName>
    </recommendedName>
    <alternativeName>
        <fullName evidence="4">Putrescine aminopropyltransferase</fullName>
        <shortName evidence="4">PAPT</shortName>
    </alternativeName>
    <alternativeName>
        <fullName evidence="4">Spermidine synthase</fullName>
        <shortName evidence="4">SPDS</shortName>
        <shortName evidence="4">SPDSY</shortName>
        <ecNumber evidence="4">2.5.1.16</ecNumber>
    </alternativeName>
</protein>
<name>A0A7W0BUK6_9BACL</name>
<dbReference type="GO" id="GO:0004766">
    <property type="term" value="F:spermidine synthase activity"/>
    <property type="evidence" value="ECO:0007669"/>
    <property type="project" value="UniProtKB-UniRule"/>
</dbReference>
<dbReference type="AlphaFoldDB" id="A0A7W0BUK6"/>
<comment type="caution">
    <text evidence="4">Lacks conserved residue(s) required for the propagation of feature annotation.</text>
</comment>
<keyword evidence="2 4" id="KW-0808">Transferase</keyword>
<evidence type="ECO:0000256" key="5">
    <source>
        <dbReference type="PROSITE-ProRule" id="PRU00354"/>
    </source>
</evidence>
<dbReference type="EMBL" id="JACDUU010000001">
    <property type="protein sequence ID" value="MBA2870580.1"/>
    <property type="molecule type" value="Genomic_DNA"/>
</dbReference>
<feature type="binding site" evidence="4">
    <location>
        <begin position="167"/>
        <end position="168"/>
    </location>
    <ligand>
        <name>S-methyl-5'-thioadenosine</name>
        <dbReference type="ChEBI" id="CHEBI:17509"/>
    </ligand>
</feature>
<keyword evidence="4" id="KW-1133">Transmembrane helix</keyword>
<comment type="function">
    <text evidence="4">Catalyzes the irreversible transfer of a propylamine group from the amino donor S-adenosylmethioninamine (decarboxy-AdoMet) to putrescine (1,4-diaminobutane) to yield spermidine.</text>
</comment>
<dbReference type="PANTHER" id="PTHR43317:SF1">
    <property type="entry name" value="THERMOSPERMINE SYNTHASE ACAULIS5"/>
    <property type="match status" value="1"/>
</dbReference>
<dbReference type="GO" id="GO:0005886">
    <property type="term" value="C:plasma membrane"/>
    <property type="evidence" value="ECO:0007669"/>
    <property type="project" value="UniProtKB-SubCell"/>
</dbReference>
<keyword evidence="4" id="KW-0745">Spermidine biosynthesis</keyword>
<feature type="binding site" evidence="4">
    <location>
        <position position="133"/>
    </location>
    <ligand>
        <name>S-methyl-5'-thioadenosine</name>
        <dbReference type="ChEBI" id="CHEBI:17509"/>
    </ligand>
</feature>
<proteinExistence type="inferred from homology"/>
<dbReference type="InterPro" id="IPR030374">
    <property type="entry name" value="PABS"/>
</dbReference>
<comment type="subcellular location">
    <subcellularLocation>
        <location evidence="4">Cell membrane</location>
        <topology evidence="4">Single-pass membrane protein</topology>
    </subcellularLocation>
</comment>
<comment type="caution">
    <text evidence="7">The sequence shown here is derived from an EMBL/GenBank/DDBJ whole genome shotgun (WGS) entry which is preliminary data.</text>
</comment>
<comment type="catalytic activity">
    <reaction evidence="4">
        <text>S-adenosyl 3-(methylsulfanyl)propylamine + putrescine = S-methyl-5'-thioadenosine + spermidine + H(+)</text>
        <dbReference type="Rhea" id="RHEA:12721"/>
        <dbReference type="ChEBI" id="CHEBI:15378"/>
        <dbReference type="ChEBI" id="CHEBI:17509"/>
        <dbReference type="ChEBI" id="CHEBI:57443"/>
        <dbReference type="ChEBI" id="CHEBI:57834"/>
        <dbReference type="ChEBI" id="CHEBI:326268"/>
        <dbReference type="EC" id="2.5.1.16"/>
    </reaction>
</comment>
<dbReference type="SUPFAM" id="SSF53335">
    <property type="entry name" value="S-adenosyl-L-methionine-dependent methyltransferases"/>
    <property type="match status" value="1"/>
</dbReference>
<dbReference type="Gene3D" id="3.40.50.150">
    <property type="entry name" value="Vaccinia Virus protein VP39"/>
    <property type="match status" value="1"/>
</dbReference>
<dbReference type="CDD" id="cd02440">
    <property type="entry name" value="AdoMet_MTases"/>
    <property type="match status" value="1"/>
</dbReference>
<evidence type="ECO:0000256" key="3">
    <source>
        <dbReference type="ARBA" id="ARBA00023115"/>
    </source>
</evidence>
<keyword evidence="4" id="KW-0472">Membrane</keyword>
<evidence type="ECO:0000256" key="2">
    <source>
        <dbReference type="ARBA" id="ARBA00022679"/>
    </source>
</evidence>
<comment type="pathway">
    <text evidence="4">Amine and polyamine biosynthesis; spermidine biosynthesis; spermidine from putrescine: step 1/1.</text>
</comment>
<dbReference type="EC" id="2.5.1.16" evidence="4"/>
<feature type="transmembrane region" description="Helical" evidence="4">
    <location>
        <begin position="6"/>
        <end position="24"/>
    </location>
</feature>
<dbReference type="Pfam" id="PF01564">
    <property type="entry name" value="Spermine_synth"/>
    <property type="match status" value="1"/>
</dbReference>
<dbReference type="InterPro" id="IPR001045">
    <property type="entry name" value="Spermi_synthase"/>
</dbReference>
<gene>
    <name evidence="4" type="primary">speE</name>
    <name evidence="7" type="ORF">HNQ85_000838</name>
</gene>
<reference evidence="7 8" key="1">
    <citation type="submission" date="2020-07" db="EMBL/GenBank/DDBJ databases">
        <title>Genomic Encyclopedia of Type Strains, Phase IV (KMG-IV): sequencing the most valuable type-strain genomes for metagenomic binning, comparative biology and taxonomic classification.</title>
        <authorList>
            <person name="Goeker M."/>
        </authorList>
    </citation>
    <scope>NUCLEOTIDE SEQUENCE [LARGE SCALE GENOMIC DNA]</scope>
    <source>
        <strain evidence="7 8">DSM 25220</strain>
    </source>
</reference>
<dbReference type="PANTHER" id="PTHR43317">
    <property type="entry name" value="THERMOSPERMINE SYNTHASE ACAULIS5"/>
    <property type="match status" value="1"/>
</dbReference>
<accession>A0A7W0BUK6</accession>
<evidence type="ECO:0000256" key="1">
    <source>
        <dbReference type="ARBA" id="ARBA00007867"/>
    </source>
</evidence>
<evidence type="ECO:0000313" key="7">
    <source>
        <dbReference type="EMBL" id="MBA2870580.1"/>
    </source>
</evidence>
<dbReference type="GO" id="GO:0010487">
    <property type="term" value="F:thermospermine synthase activity"/>
    <property type="evidence" value="ECO:0007669"/>
    <property type="project" value="UniProtKB-ARBA"/>
</dbReference>